<feature type="non-terminal residue" evidence="1">
    <location>
        <position position="44"/>
    </location>
</feature>
<protein>
    <submittedName>
        <fullName evidence="1">Uncharacterized protein</fullName>
    </submittedName>
</protein>
<accession>X0YRX6</accession>
<dbReference type="AlphaFoldDB" id="X0YRX6"/>
<gene>
    <name evidence="1" type="ORF">S01H1_82640</name>
</gene>
<reference evidence="1" key="1">
    <citation type="journal article" date="2014" name="Front. Microbiol.">
        <title>High frequency of phylogenetically diverse reductive dehalogenase-homologous genes in deep subseafloor sedimentary metagenomes.</title>
        <authorList>
            <person name="Kawai M."/>
            <person name="Futagami T."/>
            <person name="Toyoda A."/>
            <person name="Takaki Y."/>
            <person name="Nishi S."/>
            <person name="Hori S."/>
            <person name="Arai W."/>
            <person name="Tsubouchi T."/>
            <person name="Morono Y."/>
            <person name="Uchiyama I."/>
            <person name="Ito T."/>
            <person name="Fujiyama A."/>
            <person name="Inagaki F."/>
            <person name="Takami H."/>
        </authorList>
    </citation>
    <scope>NUCLEOTIDE SEQUENCE</scope>
    <source>
        <strain evidence="1">Expedition CK06-06</strain>
    </source>
</reference>
<dbReference type="EMBL" id="BARS01056048">
    <property type="protein sequence ID" value="GAG51153.1"/>
    <property type="molecule type" value="Genomic_DNA"/>
</dbReference>
<organism evidence="1">
    <name type="scientific">marine sediment metagenome</name>
    <dbReference type="NCBI Taxonomy" id="412755"/>
    <lineage>
        <taxon>unclassified sequences</taxon>
        <taxon>metagenomes</taxon>
        <taxon>ecological metagenomes</taxon>
    </lineage>
</organism>
<proteinExistence type="predicted"/>
<sequence>MKNVHTREGEDFLPIRLADQPLPRQVVPEMMFQQGTWMPAKPLG</sequence>
<name>X0YRX6_9ZZZZ</name>
<evidence type="ECO:0000313" key="1">
    <source>
        <dbReference type="EMBL" id="GAG51153.1"/>
    </source>
</evidence>
<comment type="caution">
    <text evidence="1">The sequence shown here is derived from an EMBL/GenBank/DDBJ whole genome shotgun (WGS) entry which is preliminary data.</text>
</comment>